<evidence type="ECO:0000256" key="3">
    <source>
        <dbReference type="ARBA" id="ARBA00022475"/>
    </source>
</evidence>
<dbReference type="PANTHER" id="PTHR32196">
    <property type="entry name" value="ABC TRANSPORTER PERMEASE PROTEIN YPHD-RELATED-RELATED"/>
    <property type="match status" value="1"/>
</dbReference>
<dbReference type="GO" id="GO:0005886">
    <property type="term" value="C:plasma membrane"/>
    <property type="evidence" value="ECO:0007669"/>
    <property type="project" value="UniProtKB-SubCell"/>
</dbReference>
<dbReference type="RefSeq" id="WP_149727266.1">
    <property type="nucleotide sequence ID" value="NZ_VUJV01000001.1"/>
</dbReference>
<dbReference type="GO" id="GO:0022857">
    <property type="term" value="F:transmembrane transporter activity"/>
    <property type="evidence" value="ECO:0007669"/>
    <property type="project" value="InterPro"/>
</dbReference>
<name>A0A5B1LM01_9ACTN</name>
<feature type="transmembrane region" description="Helical" evidence="8">
    <location>
        <begin position="307"/>
        <end position="326"/>
    </location>
</feature>
<protein>
    <submittedName>
        <fullName evidence="9">ABC transporter permease</fullName>
    </submittedName>
</protein>
<keyword evidence="2" id="KW-0813">Transport</keyword>
<keyword evidence="7 8" id="KW-0472">Membrane</keyword>
<feature type="transmembrane region" description="Helical" evidence="8">
    <location>
        <begin position="282"/>
        <end position="301"/>
    </location>
</feature>
<evidence type="ECO:0000256" key="4">
    <source>
        <dbReference type="ARBA" id="ARBA00022519"/>
    </source>
</evidence>
<organism evidence="9 10">
    <name type="scientific">Nocardioides humilatus</name>
    <dbReference type="NCBI Taxonomy" id="2607660"/>
    <lineage>
        <taxon>Bacteria</taxon>
        <taxon>Bacillati</taxon>
        <taxon>Actinomycetota</taxon>
        <taxon>Actinomycetes</taxon>
        <taxon>Propionibacteriales</taxon>
        <taxon>Nocardioidaceae</taxon>
        <taxon>Nocardioides</taxon>
    </lineage>
</organism>
<feature type="transmembrane region" description="Helical" evidence="8">
    <location>
        <begin position="30"/>
        <end position="51"/>
    </location>
</feature>
<feature type="transmembrane region" description="Helical" evidence="8">
    <location>
        <begin position="133"/>
        <end position="156"/>
    </location>
</feature>
<keyword evidence="6 8" id="KW-1133">Transmembrane helix</keyword>
<evidence type="ECO:0000313" key="9">
    <source>
        <dbReference type="EMBL" id="KAA1421805.1"/>
    </source>
</evidence>
<reference evidence="9 10" key="2">
    <citation type="submission" date="2019-09" db="EMBL/GenBank/DDBJ databases">
        <authorList>
            <person name="Jin C."/>
        </authorList>
    </citation>
    <scope>NUCLEOTIDE SEQUENCE [LARGE SCALE GENOMIC DNA]</scope>
    <source>
        <strain evidence="9 10">BN130099</strain>
    </source>
</reference>
<dbReference type="CDD" id="cd06579">
    <property type="entry name" value="TM_PBP1_transp_AraH_like"/>
    <property type="match status" value="1"/>
</dbReference>
<feature type="transmembrane region" description="Helical" evidence="8">
    <location>
        <begin position="106"/>
        <end position="126"/>
    </location>
</feature>
<feature type="transmembrane region" description="Helical" evidence="8">
    <location>
        <begin position="256"/>
        <end position="275"/>
    </location>
</feature>
<feature type="transmembrane region" description="Helical" evidence="8">
    <location>
        <begin position="63"/>
        <end position="86"/>
    </location>
</feature>
<reference evidence="9 10" key="1">
    <citation type="submission" date="2019-09" db="EMBL/GenBank/DDBJ databases">
        <title>Nocardioides panacisoli sp. nov., isolated from the soil of a ginseng field.</title>
        <authorList>
            <person name="Cho C."/>
        </authorList>
    </citation>
    <scope>NUCLEOTIDE SEQUENCE [LARGE SCALE GENOMIC DNA]</scope>
    <source>
        <strain evidence="9 10">BN130099</strain>
    </source>
</reference>
<keyword evidence="10" id="KW-1185">Reference proteome</keyword>
<evidence type="ECO:0000256" key="1">
    <source>
        <dbReference type="ARBA" id="ARBA00004651"/>
    </source>
</evidence>
<evidence type="ECO:0000256" key="8">
    <source>
        <dbReference type="SAM" id="Phobius"/>
    </source>
</evidence>
<keyword evidence="5 8" id="KW-0812">Transmembrane</keyword>
<sequence length="334" mass="34791">MAIAETAVEQPTATSRVSGALHRVRSWEGIGLLSVLVLLYVVLSVRSPVFLTTDNQLSILQNAAFFGIVAFAMTLVIVAGEIDISVGSMAALSSSMLGVFVVKHGVPMPLAVLLVLLAAAAIGAFAGAMRAYFGVPTFIATLALYLALKGLAQLLTNNFPLPIDQEEFFYWGDGRFLGVPVPALYLIGTFVVLIVIAKYTVFGRSIYAVGGNAKSANLSGINVRRIKILVMMIVAVAAAITGLLQTALLASGNSTIAVGLEFDAIAATIIGGAALSGGKGSIVGTVMGVLFIAALLNGMVLLNVNPYAQQVVRGAVVLVAVLVNVWRTRKTSLE</sequence>
<feature type="transmembrane region" description="Helical" evidence="8">
    <location>
        <begin position="228"/>
        <end position="250"/>
    </location>
</feature>
<accession>A0A5B1LM01</accession>
<comment type="subcellular location">
    <subcellularLocation>
        <location evidence="1">Cell membrane</location>
        <topology evidence="1">Multi-pass membrane protein</topology>
    </subcellularLocation>
</comment>
<evidence type="ECO:0000256" key="6">
    <source>
        <dbReference type="ARBA" id="ARBA00022989"/>
    </source>
</evidence>
<evidence type="ECO:0000256" key="2">
    <source>
        <dbReference type="ARBA" id="ARBA00022448"/>
    </source>
</evidence>
<feature type="transmembrane region" description="Helical" evidence="8">
    <location>
        <begin position="176"/>
        <end position="197"/>
    </location>
</feature>
<dbReference type="InterPro" id="IPR001851">
    <property type="entry name" value="ABC_transp_permease"/>
</dbReference>
<keyword evidence="3" id="KW-1003">Cell membrane</keyword>
<dbReference type="Proteomes" id="UP000325003">
    <property type="component" value="Unassembled WGS sequence"/>
</dbReference>
<keyword evidence="4" id="KW-0997">Cell inner membrane</keyword>
<dbReference type="AlphaFoldDB" id="A0A5B1LM01"/>
<gene>
    <name evidence="9" type="ORF">F0U44_05925</name>
</gene>
<dbReference type="PANTHER" id="PTHR32196:SF21">
    <property type="entry name" value="ABC TRANSPORTER PERMEASE PROTEIN YPHD-RELATED"/>
    <property type="match status" value="1"/>
</dbReference>
<proteinExistence type="predicted"/>
<evidence type="ECO:0000313" key="10">
    <source>
        <dbReference type="Proteomes" id="UP000325003"/>
    </source>
</evidence>
<dbReference type="Pfam" id="PF02653">
    <property type="entry name" value="BPD_transp_2"/>
    <property type="match status" value="1"/>
</dbReference>
<evidence type="ECO:0000256" key="7">
    <source>
        <dbReference type="ARBA" id="ARBA00023136"/>
    </source>
</evidence>
<comment type="caution">
    <text evidence="9">The sequence shown here is derived from an EMBL/GenBank/DDBJ whole genome shotgun (WGS) entry which is preliminary data.</text>
</comment>
<evidence type="ECO:0000256" key="5">
    <source>
        <dbReference type="ARBA" id="ARBA00022692"/>
    </source>
</evidence>
<dbReference type="EMBL" id="VUJV01000001">
    <property type="protein sequence ID" value="KAA1421805.1"/>
    <property type="molecule type" value="Genomic_DNA"/>
</dbReference>